<reference evidence="2" key="1">
    <citation type="submission" date="2022-06" db="EMBL/GenBank/DDBJ databases">
        <title>Sequencing the genomes of 1000 actinobacteria strains.</title>
        <authorList>
            <person name="Klenk H.-P."/>
        </authorList>
    </citation>
    <scope>NUCLEOTIDE SEQUENCE</scope>
    <source>
        <strain evidence="2">DSM 46694</strain>
    </source>
</reference>
<feature type="region of interest" description="Disordered" evidence="1">
    <location>
        <begin position="100"/>
        <end position="124"/>
    </location>
</feature>
<dbReference type="RefSeq" id="WP_253756513.1">
    <property type="nucleotide sequence ID" value="NZ_BAABKA010000012.1"/>
</dbReference>
<sequence length="150" mass="15961">MTNGTRSVAGSRPANDLLTSVEVADRTLATLAHLAAVRTGPDGAVLHHALYAALLAGELHLAPADADDRAADPVWSYAERVVNDRARALIEQARQAARAAELAQGDQDETANQHRARTGHSPNFGCCVTDAERAAATQRWETELTQDGAR</sequence>
<keyword evidence="3" id="KW-1185">Reference proteome</keyword>
<comment type="caution">
    <text evidence="2">The sequence shown here is derived from an EMBL/GenBank/DDBJ whole genome shotgun (WGS) entry which is preliminary data.</text>
</comment>
<evidence type="ECO:0000313" key="2">
    <source>
        <dbReference type="EMBL" id="MCP2364242.1"/>
    </source>
</evidence>
<accession>A0A9X2GUT1</accession>
<organism evidence="2 3">
    <name type="scientific">Nonomuraea thailandensis</name>
    <dbReference type="NCBI Taxonomy" id="1188745"/>
    <lineage>
        <taxon>Bacteria</taxon>
        <taxon>Bacillati</taxon>
        <taxon>Actinomycetota</taxon>
        <taxon>Actinomycetes</taxon>
        <taxon>Streptosporangiales</taxon>
        <taxon>Streptosporangiaceae</taxon>
        <taxon>Nonomuraea</taxon>
    </lineage>
</organism>
<evidence type="ECO:0000256" key="1">
    <source>
        <dbReference type="SAM" id="MobiDB-lite"/>
    </source>
</evidence>
<evidence type="ECO:0000313" key="3">
    <source>
        <dbReference type="Proteomes" id="UP001139648"/>
    </source>
</evidence>
<dbReference type="Proteomes" id="UP001139648">
    <property type="component" value="Unassembled WGS sequence"/>
</dbReference>
<protein>
    <submittedName>
        <fullName evidence="2">Uncharacterized protein</fullName>
    </submittedName>
</protein>
<name>A0A9X2GUT1_9ACTN</name>
<proteinExistence type="predicted"/>
<dbReference type="EMBL" id="JAMZEB010000002">
    <property type="protein sequence ID" value="MCP2364242.1"/>
    <property type="molecule type" value="Genomic_DNA"/>
</dbReference>
<gene>
    <name evidence="2" type="ORF">HD597_011262</name>
</gene>
<dbReference type="AlphaFoldDB" id="A0A9X2GUT1"/>